<protein>
    <submittedName>
        <fullName evidence="1">Uncharacterized protein</fullName>
    </submittedName>
</protein>
<sequence>MSNKINSMKSLNVCLDLGIVYTSQHAWLGSTRQHNSCVSLTIAVSLSLRDKMAMRKMGSDFRWVSDGCWSMNDIQIRPGVEGRRERKEKSRCRLKKFSVNSSCLFSQGQTCVRFRRFSTMENAGNI</sequence>
<evidence type="ECO:0000313" key="2">
    <source>
        <dbReference type="Proteomes" id="UP000887116"/>
    </source>
</evidence>
<evidence type="ECO:0000313" key="1">
    <source>
        <dbReference type="EMBL" id="GFR12607.1"/>
    </source>
</evidence>
<dbReference type="Proteomes" id="UP000887116">
    <property type="component" value="Unassembled WGS sequence"/>
</dbReference>
<organism evidence="1 2">
    <name type="scientific">Trichonephila clavata</name>
    <name type="common">Joro spider</name>
    <name type="synonym">Nephila clavata</name>
    <dbReference type="NCBI Taxonomy" id="2740835"/>
    <lineage>
        <taxon>Eukaryota</taxon>
        <taxon>Metazoa</taxon>
        <taxon>Ecdysozoa</taxon>
        <taxon>Arthropoda</taxon>
        <taxon>Chelicerata</taxon>
        <taxon>Arachnida</taxon>
        <taxon>Araneae</taxon>
        <taxon>Araneomorphae</taxon>
        <taxon>Entelegynae</taxon>
        <taxon>Araneoidea</taxon>
        <taxon>Nephilidae</taxon>
        <taxon>Trichonephila</taxon>
    </lineage>
</organism>
<dbReference type="EMBL" id="BMAO01006933">
    <property type="protein sequence ID" value="GFR12607.1"/>
    <property type="molecule type" value="Genomic_DNA"/>
</dbReference>
<proteinExistence type="predicted"/>
<name>A0A8X6LLC7_TRICU</name>
<reference evidence="1" key="1">
    <citation type="submission" date="2020-07" db="EMBL/GenBank/DDBJ databases">
        <title>Multicomponent nature underlies the extraordinary mechanical properties of spider dragline silk.</title>
        <authorList>
            <person name="Kono N."/>
            <person name="Nakamura H."/>
            <person name="Mori M."/>
            <person name="Yoshida Y."/>
            <person name="Ohtoshi R."/>
            <person name="Malay A.D."/>
            <person name="Moran D.A.P."/>
            <person name="Tomita M."/>
            <person name="Numata K."/>
            <person name="Arakawa K."/>
        </authorList>
    </citation>
    <scope>NUCLEOTIDE SEQUENCE</scope>
</reference>
<gene>
    <name evidence="1" type="ORF">TNCT_580041</name>
</gene>
<accession>A0A8X6LLC7</accession>
<keyword evidence="2" id="KW-1185">Reference proteome</keyword>
<comment type="caution">
    <text evidence="1">The sequence shown here is derived from an EMBL/GenBank/DDBJ whole genome shotgun (WGS) entry which is preliminary data.</text>
</comment>
<dbReference type="AlphaFoldDB" id="A0A8X6LLC7"/>